<gene>
    <name evidence="2" type="ORF">ESP57_10885</name>
</gene>
<sequence length="269" mass="28835">MTTTTIDRSHLSTFTKARVRFHLLWAVVLMLGVGFWSLVFVGPVVAQATERTEPVSGVAVEETTVMQTQGSRRSRHLEEVRAVVVEFEYAGTQYRETLATDDEQLGDVTVYLNTSTERVSFDAPAPIDFWGWFWGIAGGLVLAGGLIAYVRSIAGTIRLARFDTSRTPEFAVEVTSTNVRVVNQKKAATPKNTAIDISAVPASAIDGIPAGRELVLTAQATAAPGVPQPGTRLEGVFVKAGATSGLAVVRFGADAAWWPVSIGEKIADV</sequence>
<keyword evidence="1" id="KW-1133">Transmembrane helix</keyword>
<feature type="transmembrane region" description="Helical" evidence="1">
    <location>
        <begin position="129"/>
        <end position="150"/>
    </location>
</feature>
<reference evidence="2 3" key="1">
    <citation type="submission" date="2019-01" db="EMBL/GenBank/DDBJ databases">
        <authorList>
            <person name="Li J."/>
        </authorList>
    </citation>
    <scope>NUCLEOTIDE SEQUENCE [LARGE SCALE GENOMIC DNA]</scope>
    <source>
        <strain evidence="2 3">CCUG 35506</strain>
    </source>
</reference>
<keyword evidence="1" id="KW-0472">Membrane</keyword>
<organism evidence="2 3">
    <name type="scientific">Agromyces fucosus</name>
    <dbReference type="NCBI Taxonomy" id="41985"/>
    <lineage>
        <taxon>Bacteria</taxon>
        <taxon>Bacillati</taxon>
        <taxon>Actinomycetota</taxon>
        <taxon>Actinomycetes</taxon>
        <taxon>Micrococcales</taxon>
        <taxon>Microbacteriaceae</taxon>
        <taxon>Agromyces</taxon>
    </lineage>
</organism>
<dbReference type="Proteomes" id="UP000292935">
    <property type="component" value="Unassembled WGS sequence"/>
</dbReference>
<keyword evidence="3" id="KW-1185">Reference proteome</keyword>
<evidence type="ECO:0000313" key="2">
    <source>
        <dbReference type="EMBL" id="RXZ49408.1"/>
    </source>
</evidence>
<dbReference type="EMBL" id="SDPO01000002">
    <property type="protein sequence ID" value="RXZ49408.1"/>
    <property type="molecule type" value="Genomic_DNA"/>
</dbReference>
<keyword evidence="1" id="KW-0812">Transmembrane</keyword>
<dbReference type="RefSeq" id="WP_129231541.1">
    <property type="nucleotide sequence ID" value="NZ_SDPO01000002.1"/>
</dbReference>
<protein>
    <submittedName>
        <fullName evidence="2">Uncharacterized protein</fullName>
    </submittedName>
</protein>
<feature type="transmembrane region" description="Helical" evidence="1">
    <location>
        <begin position="21"/>
        <end position="46"/>
    </location>
</feature>
<proteinExistence type="predicted"/>
<evidence type="ECO:0000313" key="3">
    <source>
        <dbReference type="Proteomes" id="UP000292935"/>
    </source>
</evidence>
<accession>A0A4Q2JTF7</accession>
<name>A0A4Q2JTF7_9MICO</name>
<dbReference type="AlphaFoldDB" id="A0A4Q2JTF7"/>
<comment type="caution">
    <text evidence="2">The sequence shown here is derived from an EMBL/GenBank/DDBJ whole genome shotgun (WGS) entry which is preliminary data.</text>
</comment>
<dbReference type="OrthoDB" id="5006819at2"/>
<evidence type="ECO:0000256" key="1">
    <source>
        <dbReference type="SAM" id="Phobius"/>
    </source>
</evidence>